<dbReference type="CDD" id="cd03047">
    <property type="entry name" value="GST_N_2"/>
    <property type="match status" value="1"/>
</dbReference>
<dbReference type="InterPro" id="IPR040079">
    <property type="entry name" value="Glutathione_S-Trfase"/>
</dbReference>
<dbReference type="EMBL" id="JAAVNE010000020">
    <property type="protein sequence ID" value="NKC31882.1"/>
    <property type="molecule type" value="Genomic_DNA"/>
</dbReference>
<evidence type="ECO:0000259" key="1">
    <source>
        <dbReference type="PROSITE" id="PS50404"/>
    </source>
</evidence>
<protein>
    <submittedName>
        <fullName evidence="3">Glutathione S-transferase family protein</fullName>
    </submittedName>
</protein>
<dbReference type="Pfam" id="PF02798">
    <property type="entry name" value="GST_N"/>
    <property type="match status" value="1"/>
</dbReference>
<evidence type="ECO:0000313" key="4">
    <source>
        <dbReference type="Proteomes" id="UP000787635"/>
    </source>
</evidence>
<dbReference type="Gene3D" id="3.40.30.10">
    <property type="entry name" value="Glutaredoxin"/>
    <property type="match status" value="1"/>
</dbReference>
<proteinExistence type="predicted"/>
<dbReference type="PROSITE" id="PS50405">
    <property type="entry name" value="GST_CTER"/>
    <property type="match status" value="1"/>
</dbReference>
<reference evidence="3 4" key="1">
    <citation type="submission" date="2020-03" db="EMBL/GenBank/DDBJ databases">
        <title>Roseomonas selenitidurans sp. nov. isolated from urban soil.</title>
        <authorList>
            <person name="Liu H."/>
        </authorList>
    </citation>
    <scope>NUCLEOTIDE SEQUENCE [LARGE SCALE GENOMIC DNA]</scope>
    <source>
        <strain evidence="3 4">BU-1</strain>
    </source>
</reference>
<dbReference type="InterPro" id="IPR036282">
    <property type="entry name" value="Glutathione-S-Trfase_C_sf"/>
</dbReference>
<dbReference type="PANTHER" id="PTHR44051">
    <property type="entry name" value="GLUTATHIONE S-TRANSFERASE-RELATED"/>
    <property type="match status" value="1"/>
</dbReference>
<accession>A0ABX1E8Q2</accession>
<evidence type="ECO:0000259" key="2">
    <source>
        <dbReference type="PROSITE" id="PS50405"/>
    </source>
</evidence>
<name>A0ABX1E8Q2_9PROT</name>
<sequence length="208" mass="23451">MLRIWGRANSSNVMKVLWLCEELGIAFERIDAGGAFGRTREPDYLAKNPNALVPTIEEPDGFTLWESNAILRYLARSRAPGHPIYPTELKLAADCDRWMDWQLGTLTAPMTTIFFTHVRIPEPDRDYPAAEKARAAAETLWAMLDAHLTGRPFITGDHLTLADIALGIYVHRWFVLPIQRAEMPALRAWYDRLLARPGCAKHASGPLT</sequence>
<dbReference type="SFLD" id="SFLDS00019">
    <property type="entry name" value="Glutathione_Transferase_(cytos"/>
    <property type="match status" value="1"/>
</dbReference>
<dbReference type="InterPro" id="IPR004045">
    <property type="entry name" value="Glutathione_S-Trfase_N"/>
</dbReference>
<dbReference type="SUPFAM" id="SSF47616">
    <property type="entry name" value="GST C-terminal domain-like"/>
    <property type="match status" value="1"/>
</dbReference>
<dbReference type="Pfam" id="PF13410">
    <property type="entry name" value="GST_C_2"/>
    <property type="match status" value="1"/>
</dbReference>
<feature type="domain" description="GST C-terminal" evidence="2">
    <location>
        <begin position="88"/>
        <end position="208"/>
    </location>
</feature>
<feature type="domain" description="GST N-terminal" evidence="1">
    <location>
        <begin position="1"/>
        <end position="82"/>
    </location>
</feature>
<dbReference type="SFLD" id="SFLDG01150">
    <property type="entry name" value="Main.1:_Beta-like"/>
    <property type="match status" value="1"/>
</dbReference>
<dbReference type="SUPFAM" id="SSF52833">
    <property type="entry name" value="Thioredoxin-like"/>
    <property type="match status" value="1"/>
</dbReference>
<dbReference type="InterPro" id="IPR036249">
    <property type="entry name" value="Thioredoxin-like_sf"/>
</dbReference>
<dbReference type="Proteomes" id="UP000787635">
    <property type="component" value="Unassembled WGS sequence"/>
</dbReference>
<keyword evidence="4" id="KW-1185">Reference proteome</keyword>
<evidence type="ECO:0000313" key="3">
    <source>
        <dbReference type="EMBL" id="NKC31882.1"/>
    </source>
</evidence>
<dbReference type="InterPro" id="IPR010987">
    <property type="entry name" value="Glutathione-S-Trfase_C-like"/>
</dbReference>
<dbReference type="Gene3D" id="1.20.1050.10">
    <property type="match status" value="1"/>
</dbReference>
<comment type="caution">
    <text evidence="3">The sequence shown here is derived from an EMBL/GenBank/DDBJ whole genome shotgun (WGS) entry which is preliminary data.</text>
</comment>
<dbReference type="PROSITE" id="PS50404">
    <property type="entry name" value="GST_NTER"/>
    <property type="match status" value="1"/>
</dbReference>
<dbReference type="SFLD" id="SFLDG00358">
    <property type="entry name" value="Main_(cytGST)"/>
    <property type="match status" value="1"/>
</dbReference>
<organism evidence="3 4">
    <name type="scientific">Falsiroseomonas selenitidurans</name>
    <dbReference type="NCBI Taxonomy" id="2716335"/>
    <lineage>
        <taxon>Bacteria</taxon>
        <taxon>Pseudomonadati</taxon>
        <taxon>Pseudomonadota</taxon>
        <taxon>Alphaproteobacteria</taxon>
        <taxon>Acetobacterales</taxon>
        <taxon>Roseomonadaceae</taxon>
        <taxon>Falsiroseomonas</taxon>
    </lineage>
</organism>
<dbReference type="PANTHER" id="PTHR44051:SF19">
    <property type="entry name" value="DISULFIDE-BOND OXIDOREDUCTASE YFCG"/>
    <property type="match status" value="1"/>
</dbReference>
<gene>
    <name evidence="3" type="ORF">HEQ75_13535</name>
</gene>